<dbReference type="SUPFAM" id="SSF53756">
    <property type="entry name" value="UDP-Glycosyltransferase/glycogen phosphorylase"/>
    <property type="match status" value="1"/>
</dbReference>
<name>A0A2G1VAQ5_9GAMM</name>
<evidence type="ECO:0000259" key="1">
    <source>
        <dbReference type="Pfam" id="PF00534"/>
    </source>
</evidence>
<dbReference type="Pfam" id="PF00534">
    <property type="entry name" value="Glycos_transf_1"/>
    <property type="match status" value="1"/>
</dbReference>
<dbReference type="InterPro" id="IPR028098">
    <property type="entry name" value="Glyco_trans_4-like_N"/>
</dbReference>
<dbReference type="Gene3D" id="3.40.50.2000">
    <property type="entry name" value="Glycogen Phosphorylase B"/>
    <property type="match status" value="2"/>
</dbReference>
<accession>A0A2G1VAQ5</accession>
<dbReference type="Pfam" id="PF13439">
    <property type="entry name" value="Glyco_transf_4"/>
    <property type="match status" value="1"/>
</dbReference>
<organism evidence="3 4">
    <name type="scientific">Marinobacter guineae</name>
    <dbReference type="NCBI Taxonomy" id="432303"/>
    <lineage>
        <taxon>Bacteria</taxon>
        <taxon>Pseudomonadati</taxon>
        <taxon>Pseudomonadota</taxon>
        <taxon>Gammaproteobacteria</taxon>
        <taxon>Pseudomonadales</taxon>
        <taxon>Marinobacteraceae</taxon>
        <taxon>Marinobacter</taxon>
    </lineage>
</organism>
<dbReference type="Proteomes" id="UP000229044">
    <property type="component" value="Unassembled WGS sequence"/>
</dbReference>
<dbReference type="CDD" id="cd03811">
    <property type="entry name" value="GT4_GT28_WabH-like"/>
    <property type="match status" value="1"/>
</dbReference>
<dbReference type="AlphaFoldDB" id="A0A2G1VAQ5"/>
<feature type="domain" description="Glycosyltransferase subfamily 4-like N-terminal" evidence="2">
    <location>
        <begin position="20"/>
        <end position="159"/>
    </location>
</feature>
<dbReference type="GO" id="GO:1901135">
    <property type="term" value="P:carbohydrate derivative metabolic process"/>
    <property type="evidence" value="ECO:0007669"/>
    <property type="project" value="UniProtKB-ARBA"/>
</dbReference>
<dbReference type="EMBL" id="NTFI01000007">
    <property type="protein sequence ID" value="PHQ23851.1"/>
    <property type="molecule type" value="Genomic_DNA"/>
</dbReference>
<keyword evidence="4" id="KW-1185">Reference proteome</keyword>
<dbReference type="InterPro" id="IPR001296">
    <property type="entry name" value="Glyco_trans_1"/>
</dbReference>
<comment type="caution">
    <text evidence="3">The sequence shown here is derived from an EMBL/GenBank/DDBJ whole genome shotgun (WGS) entry which is preliminary data.</text>
</comment>
<feature type="domain" description="Glycosyl transferase family 1" evidence="1">
    <location>
        <begin position="177"/>
        <end position="312"/>
    </location>
</feature>
<gene>
    <name evidence="3" type="ORF">CLH62_19135</name>
</gene>
<sequence length="348" mass="38054">MNPSRRLTIAFLLATPGTTWGGMEQHTADLAGALADRGHRVHVLGHRAYREKFPANVGFHPLPFHLGRRNLWLQLALRRCLRRLSPDILHAQGNKAAQLASKTGKLARVRVRVGTVHGTKSSHKAFDRLDRVIAVSPQIFRTLQHPNKHLIYNGVDVTRRPLGSEDSPALQTGITNVIAVGRLETVKGFDALIRAWSRLGALTVSCHLTIFGEGSERQPLEGLIRQSGLEKQVTLAGFCQNLAPVYEQAQLTVISSRREGFPYVLVESLLYGCPVVSTPVSGPRDILPAAAVSPGHSDQNLADLLSGWLTDLDALNEAEQPAMAFARETLTLEAMVAQTETLYLEAIA</sequence>
<proteinExistence type="predicted"/>
<evidence type="ECO:0000313" key="3">
    <source>
        <dbReference type="EMBL" id="PHQ23851.1"/>
    </source>
</evidence>
<dbReference type="RefSeq" id="WP_099619793.1">
    <property type="nucleotide sequence ID" value="NZ_KZ319343.1"/>
</dbReference>
<reference evidence="3 4" key="1">
    <citation type="submission" date="2017-09" db="EMBL/GenBank/DDBJ databases">
        <title>The draft genome sequences of Marinobacter guineae M3B.</title>
        <authorList>
            <person name="Cao J."/>
        </authorList>
    </citation>
    <scope>NUCLEOTIDE SEQUENCE [LARGE SCALE GENOMIC DNA]</scope>
    <source>
        <strain evidence="3 4">M3B</strain>
    </source>
</reference>
<evidence type="ECO:0000259" key="2">
    <source>
        <dbReference type="Pfam" id="PF13439"/>
    </source>
</evidence>
<keyword evidence="3" id="KW-0808">Transferase</keyword>
<dbReference type="PANTHER" id="PTHR12526">
    <property type="entry name" value="GLYCOSYLTRANSFERASE"/>
    <property type="match status" value="1"/>
</dbReference>
<protein>
    <submittedName>
        <fullName evidence="3">Glycosyl transferase</fullName>
    </submittedName>
</protein>
<evidence type="ECO:0000313" key="4">
    <source>
        <dbReference type="Proteomes" id="UP000229044"/>
    </source>
</evidence>
<dbReference type="GO" id="GO:0016757">
    <property type="term" value="F:glycosyltransferase activity"/>
    <property type="evidence" value="ECO:0007669"/>
    <property type="project" value="InterPro"/>
</dbReference>
<dbReference type="OrthoDB" id="9795746at2"/>